<evidence type="ECO:0000313" key="2">
    <source>
        <dbReference type="EMBL" id="PIA92870.1"/>
    </source>
</evidence>
<proteinExistence type="predicted"/>
<dbReference type="OrthoDB" id="3645559at2759"/>
<gene>
    <name evidence="2" type="ORF">CB0940_05191</name>
</gene>
<feature type="region of interest" description="Disordered" evidence="1">
    <location>
        <begin position="68"/>
        <end position="150"/>
    </location>
</feature>
<feature type="compositionally biased region" description="Polar residues" evidence="1">
    <location>
        <begin position="117"/>
        <end position="139"/>
    </location>
</feature>
<feature type="region of interest" description="Disordered" evidence="1">
    <location>
        <begin position="1"/>
        <end position="40"/>
    </location>
</feature>
<comment type="caution">
    <text evidence="2">The sequence shown here is derived from an EMBL/GenBank/DDBJ whole genome shotgun (WGS) entry which is preliminary data.</text>
</comment>
<dbReference type="AlphaFoldDB" id="A0A2G5HK17"/>
<organism evidence="2 3">
    <name type="scientific">Cercospora beticola</name>
    <name type="common">Sugarbeet leaf spot fungus</name>
    <dbReference type="NCBI Taxonomy" id="122368"/>
    <lineage>
        <taxon>Eukaryota</taxon>
        <taxon>Fungi</taxon>
        <taxon>Dikarya</taxon>
        <taxon>Ascomycota</taxon>
        <taxon>Pezizomycotina</taxon>
        <taxon>Dothideomycetes</taxon>
        <taxon>Dothideomycetidae</taxon>
        <taxon>Mycosphaerellales</taxon>
        <taxon>Mycosphaerellaceae</taxon>
        <taxon>Cercospora</taxon>
    </lineage>
</organism>
<accession>A0A2G5HK17</accession>
<reference evidence="2 3" key="1">
    <citation type="submission" date="2015-10" db="EMBL/GenBank/DDBJ databases">
        <title>The cercosporin biosynthetic gene cluster was horizontally transferred to several fungal lineages and shown to be expanded in Cercospora beticola based on microsynteny with recipient genomes.</title>
        <authorList>
            <person name="De Jonge R."/>
            <person name="Ebert M.K."/>
            <person name="Suttle J.C."/>
            <person name="Jurick Ii W.M."/>
            <person name="Secor G.A."/>
            <person name="Thomma B.P."/>
            <person name="Van De Peer Y."/>
            <person name="Bolton M.D."/>
        </authorList>
    </citation>
    <scope>NUCLEOTIDE SEQUENCE [LARGE SCALE GENOMIC DNA]</scope>
    <source>
        <strain evidence="2 3">09-40</strain>
    </source>
</reference>
<sequence>MPVVPFSDSAFGSTNSSANASAVQQDHAHPLRSHRSAADLLAERLQSSHIAPQQQPDSVKPATQLLGRARRSGSGSPSHHRRSLARTSIDTSQFQVQTTSPSSLSRGFPTRFRDDPAQSSASTPSSLNDNLLSPTSTTRDYPIIPTRPPLRPTVSFGAISHHSYDSSSPITATKSLQESAMFYEKRASIEAREIKKPALSRKMHHCLSCCFGQTDPPSP</sequence>
<protein>
    <submittedName>
        <fullName evidence="2">Uncharacterized protein</fullName>
    </submittedName>
</protein>
<dbReference type="Proteomes" id="UP000230605">
    <property type="component" value="Chromosome 4"/>
</dbReference>
<dbReference type="EMBL" id="LKMD01000105">
    <property type="protein sequence ID" value="PIA92870.1"/>
    <property type="molecule type" value="Genomic_DNA"/>
</dbReference>
<evidence type="ECO:0000256" key="1">
    <source>
        <dbReference type="SAM" id="MobiDB-lite"/>
    </source>
</evidence>
<feature type="compositionally biased region" description="Polar residues" evidence="1">
    <location>
        <begin position="10"/>
        <end position="24"/>
    </location>
</feature>
<name>A0A2G5HK17_CERBT</name>
<feature type="compositionally biased region" description="Polar residues" evidence="1">
    <location>
        <begin position="85"/>
        <end position="105"/>
    </location>
</feature>
<evidence type="ECO:0000313" key="3">
    <source>
        <dbReference type="Proteomes" id="UP000230605"/>
    </source>
</evidence>